<dbReference type="InterPro" id="IPR036938">
    <property type="entry name" value="PAP2/HPO_sf"/>
</dbReference>
<dbReference type="OMA" id="RSFWDTN"/>
<dbReference type="InParanoid" id="A8NHH6"/>
<comment type="similarity">
    <text evidence="2">Belongs to the PA-phosphatase related phosphoesterase family.</text>
</comment>
<dbReference type="RefSeq" id="XP_001833762.2">
    <property type="nucleotide sequence ID" value="XM_001833710.2"/>
</dbReference>
<dbReference type="PANTHER" id="PTHR10165">
    <property type="entry name" value="LIPID PHOSPHATE PHOSPHATASE"/>
    <property type="match status" value="1"/>
</dbReference>
<keyword evidence="5 6" id="KW-0472">Membrane</keyword>
<dbReference type="HOGENOM" id="CLU_021458_0_2_1"/>
<dbReference type="SUPFAM" id="SSF48317">
    <property type="entry name" value="Acid phosphatase/Vanadium-dependent haloperoxidase"/>
    <property type="match status" value="1"/>
</dbReference>
<keyword evidence="4 6" id="KW-1133">Transmembrane helix</keyword>
<evidence type="ECO:0000313" key="9">
    <source>
        <dbReference type="Proteomes" id="UP000001861"/>
    </source>
</evidence>
<proteinExistence type="inferred from homology"/>
<dbReference type="STRING" id="240176.A8NHH6"/>
<evidence type="ECO:0000256" key="6">
    <source>
        <dbReference type="SAM" id="Phobius"/>
    </source>
</evidence>
<keyword evidence="3 6" id="KW-0812">Transmembrane</keyword>
<comment type="caution">
    <text evidence="8">The sequence shown here is derived from an EMBL/GenBank/DDBJ whole genome shotgun (WGS) entry which is preliminary data.</text>
</comment>
<keyword evidence="9" id="KW-1185">Reference proteome</keyword>
<dbReference type="Pfam" id="PF01569">
    <property type="entry name" value="PAP2"/>
    <property type="match status" value="1"/>
</dbReference>
<dbReference type="EMBL" id="AACS02000002">
    <property type="protein sequence ID" value="EAU88054.2"/>
    <property type="molecule type" value="Genomic_DNA"/>
</dbReference>
<name>A8NHH6_COPC7</name>
<protein>
    <submittedName>
        <fullName evidence="8">Lipid phosphate phosphatase 1</fullName>
    </submittedName>
</protein>
<dbReference type="GO" id="GO:0006644">
    <property type="term" value="P:phospholipid metabolic process"/>
    <property type="evidence" value="ECO:0007669"/>
    <property type="project" value="InterPro"/>
</dbReference>
<feature type="transmembrane region" description="Helical" evidence="6">
    <location>
        <begin position="177"/>
        <end position="197"/>
    </location>
</feature>
<evidence type="ECO:0000256" key="5">
    <source>
        <dbReference type="ARBA" id="ARBA00023136"/>
    </source>
</evidence>
<feature type="transmembrane region" description="Helical" evidence="6">
    <location>
        <begin position="203"/>
        <end position="225"/>
    </location>
</feature>
<dbReference type="OrthoDB" id="10030083at2759"/>
<sequence>MLAHSFNFGTWLRLHGFDILAMAAMGAIALGLHYAPPARSHIFPLYDLDGSIADMTLAFPRKEQIIPIYASAIMAVFIPVFFFALFQVRRRSWDDFLTTSMGLLRSVITAATLQTFIKCLIGGLRPHFYDACKPRISPGAQSGIGFANIMYDRSICTGNEKHIDDALKSMPSGHATAAWAGLLFLALYFNAQLKVVAAHSPAYWKMIFFFAPLLGASLLTLVLIVDYPIFDYRFNHLLLPRATSLFHPRPYLPVSGRGAYYTYQPVTAFMPHDLPVAREGGWGYGIGQHTSGAPGDATILTSGLAHLIGEKQAHIV</sequence>
<dbReference type="SMART" id="SM00014">
    <property type="entry name" value="acidPPc"/>
    <property type="match status" value="1"/>
</dbReference>
<dbReference type="InterPro" id="IPR043216">
    <property type="entry name" value="PAP-like"/>
</dbReference>
<dbReference type="eggNOG" id="KOG3030">
    <property type="taxonomic scope" value="Eukaryota"/>
</dbReference>
<dbReference type="AlphaFoldDB" id="A8NHH6"/>
<dbReference type="InterPro" id="IPR000326">
    <property type="entry name" value="PAP2/HPO"/>
</dbReference>
<evidence type="ECO:0000256" key="4">
    <source>
        <dbReference type="ARBA" id="ARBA00022989"/>
    </source>
</evidence>
<evidence type="ECO:0000256" key="1">
    <source>
        <dbReference type="ARBA" id="ARBA00004141"/>
    </source>
</evidence>
<dbReference type="KEGG" id="cci:CC1G_10827"/>
<dbReference type="PANTHER" id="PTHR10165:SF84">
    <property type="entry name" value="PHOSPHATIDIC ACID PHOSPHATASE BETA"/>
    <property type="match status" value="1"/>
</dbReference>
<evidence type="ECO:0000256" key="2">
    <source>
        <dbReference type="ARBA" id="ARBA00008816"/>
    </source>
</evidence>
<dbReference type="Proteomes" id="UP000001861">
    <property type="component" value="Unassembled WGS sequence"/>
</dbReference>
<dbReference type="GeneID" id="6010261"/>
<gene>
    <name evidence="8" type="ORF">CC1G_10827</name>
</gene>
<dbReference type="GO" id="GO:0016020">
    <property type="term" value="C:membrane"/>
    <property type="evidence" value="ECO:0007669"/>
    <property type="project" value="UniProtKB-SubCell"/>
</dbReference>
<feature type="transmembrane region" description="Helical" evidence="6">
    <location>
        <begin position="12"/>
        <end position="35"/>
    </location>
</feature>
<reference evidence="8 9" key="1">
    <citation type="journal article" date="2010" name="Proc. Natl. Acad. Sci. U.S.A.">
        <title>Insights into evolution of multicellular fungi from the assembled chromosomes of the mushroom Coprinopsis cinerea (Coprinus cinereus).</title>
        <authorList>
            <person name="Stajich J.E."/>
            <person name="Wilke S.K."/>
            <person name="Ahren D."/>
            <person name="Au C.H."/>
            <person name="Birren B.W."/>
            <person name="Borodovsky M."/>
            <person name="Burns C."/>
            <person name="Canback B."/>
            <person name="Casselton L.A."/>
            <person name="Cheng C.K."/>
            <person name="Deng J."/>
            <person name="Dietrich F.S."/>
            <person name="Fargo D.C."/>
            <person name="Farman M.L."/>
            <person name="Gathman A.C."/>
            <person name="Goldberg J."/>
            <person name="Guigo R."/>
            <person name="Hoegger P.J."/>
            <person name="Hooker J.B."/>
            <person name="Huggins A."/>
            <person name="James T.Y."/>
            <person name="Kamada T."/>
            <person name="Kilaru S."/>
            <person name="Kodira C."/>
            <person name="Kues U."/>
            <person name="Kupfer D."/>
            <person name="Kwan H.S."/>
            <person name="Lomsadze A."/>
            <person name="Li W."/>
            <person name="Lilly W.W."/>
            <person name="Ma L.J."/>
            <person name="Mackey A.J."/>
            <person name="Manning G."/>
            <person name="Martin F."/>
            <person name="Muraguchi H."/>
            <person name="Natvig D.O."/>
            <person name="Palmerini H."/>
            <person name="Ramesh M.A."/>
            <person name="Rehmeyer C.J."/>
            <person name="Roe B.A."/>
            <person name="Shenoy N."/>
            <person name="Stanke M."/>
            <person name="Ter-Hovhannisyan V."/>
            <person name="Tunlid A."/>
            <person name="Velagapudi R."/>
            <person name="Vision T.J."/>
            <person name="Zeng Q."/>
            <person name="Zolan M.E."/>
            <person name="Pukkila P.J."/>
        </authorList>
    </citation>
    <scope>NUCLEOTIDE SEQUENCE [LARGE SCALE GENOMIC DNA]</scope>
    <source>
        <strain evidence="9">Okayama-7 / 130 / ATCC MYA-4618 / FGSC 9003</strain>
    </source>
</reference>
<evidence type="ECO:0000259" key="7">
    <source>
        <dbReference type="SMART" id="SM00014"/>
    </source>
</evidence>
<evidence type="ECO:0000256" key="3">
    <source>
        <dbReference type="ARBA" id="ARBA00022692"/>
    </source>
</evidence>
<evidence type="ECO:0000313" key="8">
    <source>
        <dbReference type="EMBL" id="EAU88054.2"/>
    </source>
</evidence>
<dbReference type="GO" id="GO:0046839">
    <property type="term" value="P:phospholipid dephosphorylation"/>
    <property type="evidence" value="ECO:0007669"/>
    <property type="project" value="TreeGrafter"/>
</dbReference>
<organism evidence="8 9">
    <name type="scientific">Coprinopsis cinerea (strain Okayama-7 / 130 / ATCC MYA-4618 / FGSC 9003)</name>
    <name type="common">Inky cap fungus</name>
    <name type="synonym">Hormographiella aspergillata</name>
    <dbReference type="NCBI Taxonomy" id="240176"/>
    <lineage>
        <taxon>Eukaryota</taxon>
        <taxon>Fungi</taxon>
        <taxon>Dikarya</taxon>
        <taxon>Basidiomycota</taxon>
        <taxon>Agaricomycotina</taxon>
        <taxon>Agaricomycetes</taxon>
        <taxon>Agaricomycetidae</taxon>
        <taxon>Agaricales</taxon>
        <taxon>Agaricineae</taxon>
        <taxon>Psathyrellaceae</taxon>
        <taxon>Coprinopsis</taxon>
    </lineage>
</organism>
<dbReference type="GO" id="GO:0008195">
    <property type="term" value="F:phosphatidate phosphatase activity"/>
    <property type="evidence" value="ECO:0007669"/>
    <property type="project" value="TreeGrafter"/>
</dbReference>
<feature type="domain" description="Phosphatidic acid phosphatase type 2/haloperoxidase" evidence="7">
    <location>
        <begin position="98"/>
        <end position="223"/>
    </location>
</feature>
<dbReference type="Gene3D" id="1.20.144.10">
    <property type="entry name" value="Phosphatidic acid phosphatase type 2/haloperoxidase"/>
    <property type="match status" value="1"/>
</dbReference>
<dbReference type="VEuPathDB" id="FungiDB:CC1G_10827"/>
<accession>A8NHH6</accession>
<feature type="transmembrane region" description="Helical" evidence="6">
    <location>
        <begin position="65"/>
        <end position="86"/>
    </location>
</feature>
<comment type="subcellular location">
    <subcellularLocation>
        <location evidence="1">Membrane</location>
        <topology evidence="1">Multi-pass membrane protein</topology>
    </subcellularLocation>
</comment>